<gene>
    <name evidence="4" type="primary">LOC110789992</name>
</gene>
<sequence length="145" mass="16356">MVLLRHNMAWNLNFVDLRKIDGVTAVVYNGKPQTPEVVVDETWFSDPNLCRKTKVELLDPALKGTFIVLNACAKVPSIKRVVLTSSIAAVVYNGKPQTPEVVVDETWFSDPNLCRKTKDQDDGLDLIENEDQVDIENHAHIRENI</sequence>
<evidence type="ECO:0000313" key="3">
    <source>
        <dbReference type="Proteomes" id="UP000813463"/>
    </source>
</evidence>
<dbReference type="SUPFAM" id="SSF51735">
    <property type="entry name" value="NAD(P)-binding Rossmann-fold domains"/>
    <property type="match status" value="1"/>
</dbReference>
<dbReference type="PANTHER" id="PTHR10366:SF852">
    <property type="entry name" value="CINNAMOYL-COA REDUCTASE CAD2"/>
    <property type="match status" value="1"/>
</dbReference>
<dbReference type="Proteomes" id="UP000813463">
    <property type="component" value="Chromosome 5"/>
</dbReference>
<dbReference type="Gene3D" id="3.40.50.720">
    <property type="entry name" value="NAD(P)-binding Rossmann-like Domain"/>
    <property type="match status" value="1"/>
</dbReference>
<keyword evidence="2" id="KW-0560">Oxidoreductase</keyword>
<dbReference type="RefSeq" id="XP_021850414.1">
    <property type="nucleotide sequence ID" value="XM_021994722.2"/>
</dbReference>
<name>A0A9R0ILN8_SPIOL</name>
<evidence type="ECO:0000256" key="1">
    <source>
        <dbReference type="ARBA" id="ARBA00022857"/>
    </source>
</evidence>
<dbReference type="PANTHER" id="PTHR10366">
    <property type="entry name" value="NAD DEPENDENT EPIMERASE/DEHYDRATASE"/>
    <property type="match status" value="1"/>
</dbReference>
<keyword evidence="3" id="KW-1185">Reference proteome</keyword>
<dbReference type="AlphaFoldDB" id="A0A9R0ILN8"/>
<dbReference type="InterPro" id="IPR050425">
    <property type="entry name" value="NAD(P)_dehydrat-like"/>
</dbReference>
<dbReference type="GO" id="GO:0016616">
    <property type="term" value="F:oxidoreductase activity, acting on the CH-OH group of donors, NAD or NADP as acceptor"/>
    <property type="evidence" value="ECO:0007669"/>
    <property type="project" value="TreeGrafter"/>
</dbReference>
<evidence type="ECO:0000256" key="2">
    <source>
        <dbReference type="ARBA" id="ARBA00023002"/>
    </source>
</evidence>
<evidence type="ECO:0000313" key="4">
    <source>
        <dbReference type="RefSeq" id="XP_021850414.1"/>
    </source>
</evidence>
<dbReference type="InterPro" id="IPR036291">
    <property type="entry name" value="NAD(P)-bd_dom_sf"/>
</dbReference>
<protein>
    <submittedName>
        <fullName evidence="4">Cinnamoyl-CoA reductase 1</fullName>
    </submittedName>
</protein>
<reference evidence="4" key="2">
    <citation type="submission" date="2025-08" db="UniProtKB">
        <authorList>
            <consortium name="RefSeq"/>
        </authorList>
    </citation>
    <scope>IDENTIFICATION</scope>
    <source>
        <tissue evidence="4">Leaf</tissue>
    </source>
</reference>
<dbReference type="KEGG" id="soe:110789992"/>
<keyword evidence="1" id="KW-0521">NADP</keyword>
<proteinExistence type="predicted"/>
<reference evidence="3" key="1">
    <citation type="journal article" date="2021" name="Nat. Commun.">
        <title>Genomic analyses provide insights into spinach domestication and the genetic basis of agronomic traits.</title>
        <authorList>
            <person name="Cai X."/>
            <person name="Sun X."/>
            <person name="Xu C."/>
            <person name="Sun H."/>
            <person name="Wang X."/>
            <person name="Ge C."/>
            <person name="Zhang Z."/>
            <person name="Wang Q."/>
            <person name="Fei Z."/>
            <person name="Jiao C."/>
            <person name="Wang Q."/>
        </authorList>
    </citation>
    <scope>NUCLEOTIDE SEQUENCE [LARGE SCALE GENOMIC DNA]</scope>
    <source>
        <strain evidence="3">cv. Varoflay</strain>
    </source>
</reference>
<organism evidence="3 4">
    <name type="scientific">Spinacia oleracea</name>
    <name type="common">Spinach</name>
    <dbReference type="NCBI Taxonomy" id="3562"/>
    <lineage>
        <taxon>Eukaryota</taxon>
        <taxon>Viridiplantae</taxon>
        <taxon>Streptophyta</taxon>
        <taxon>Embryophyta</taxon>
        <taxon>Tracheophyta</taxon>
        <taxon>Spermatophyta</taxon>
        <taxon>Magnoliopsida</taxon>
        <taxon>eudicotyledons</taxon>
        <taxon>Gunneridae</taxon>
        <taxon>Pentapetalae</taxon>
        <taxon>Caryophyllales</taxon>
        <taxon>Chenopodiaceae</taxon>
        <taxon>Chenopodioideae</taxon>
        <taxon>Anserineae</taxon>
        <taxon>Spinacia</taxon>
    </lineage>
</organism>
<dbReference type="OrthoDB" id="2735536at2759"/>
<dbReference type="GeneID" id="110789992"/>
<accession>A0A9R0ILN8</accession>